<organism evidence="1 2">
    <name type="scientific">candidate division WWE3 bacterium RIFCSPLOWO2_02_FULL_53_10</name>
    <dbReference type="NCBI Taxonomy" id="1802629"/>
    <lineage>
        <taxon>Bacteria</taxon>
        <taxon>Katanobacteria</taxon>
    </lineage>
</organism>
<dbReference type="AlphaFoldDB" id="A0A1F4WFH0"/>
<dbReference type="InterPro" id="IPR036615">
    <property type="entry name" value="Mur_ligase_C_dom_sf"/>
</dbReference>
<comment type="caution">
    <text evidence="1">The sequence shown here is derived from an EMBL/GenBank/DDBJ whole genome shotgun (WGS) entry which is preliminary data.</text>
</comment>
<evidence type="ECO:0000313" key="2">
    <source>
        <dbReference type="Proteomes" id="UP000176492"/>
    </source>
</evidence>
<evidence type="ECO:0000313" key="1">
    <source>
        <dbReference type="EMBL" id="OGC68100.1"/>
    </source>
</evidence>
<sequence length="80" mass="8896">MLELGRLEKQAHERIVSDAARVVDIFVPVGERMNRAVSKTGVSFVPIDLLSLEVGDLVLVKGSRGMRMEEIVDDILKNAY</sequence>
<dbReference type="Proteomes" id="UP000176492">
    <property type="component" value="Unassembled WGS sequence"/>
</dbReference>
<dbReference type="Gene3D" id="3.90.190.20">
    <property type="entry name" value="Mur ligase, C-terminal domain"/>
    <property type="match status" value="1"/>
</dbReference>
<dbReference type="SUPFAM" id="SSF53244">
    <property type="entry name" value="MurD-like peptide ligases, peptide-binding domain"/>
    <property type="match status" value="1"/>
</dbReference>
<gene>
    <name evidence="1" type="ORF">A3J33_02340</name>
</gene>
<dbReference type="EMBL" id="MEVM01000095">
    <property type="protein sequence ID" value="OGC68100.1"/>
    <property type="molecule type" value="Genomic_DNA"/>
</dbReference>
<dbReference type="GO" id="GO:0016881">
    <property type="term" value="F:acid-amino acid ligase activity"/>
    <property type="evidence" value="ECO:0007669"/>
    <property type="project" value="InterPro"/>
</dbReference>
<reference evidence="1 2" key="1">
    <citation type="journal article" date="2016" name="Nat. Commun.">
        <title>Thousands of microbial genomes shed light on interconnected biogeochemical processes in an aquifer system.</title>
        <authorList>
            <person name="Anantharaman K."/>
            <person name="Brown C.T."/>
            <person name="Hug L.A."/>
            <person name="Sharon I."/>
            <person name="Castelle C.J."/>
            <person name="Probst A.J."/>
            <person name="Thomas B.C."/>
            <person name="Singh A."/>
            <person name="Wilkins M.J."/>
            <person name="Karaoz U."/>
            <person name="Brodie E.L."/>
            <person name="Williams K.H."/>
            <person name="Hubbard S.S."/>
            <person name="Banfield J.F."/>
        </authorList>
    </citation>
    <scope>NUCLEOTIDE SEQUENCE [LARGE SCALE GENOMIC DNA]</scope>
</reference>
<proteinExistence type="predicted"/>
<protein>
    <submittedName>
        <fullName evidence="1">Uncharacterized protein</fullName>
    </submittedName>
</protein>
<accession>A0A1F4WFH0</accession>
<name>A0A1F4WFH0_UNCKA</name>